<evidence type="ECO:0000256" key="3">
    <source>
        <dbReference type="ARBA" id="ARBA00012243"/>
    </source>
</evidence>
<comment type="cofactor">
    <cofactor evidence="1">
        <name>pyruvate</name>
        <dbReference type="ChEBI" id="CHEBI:15361"/>
    </cofactor>
</comment>
<dbReference type="Proteomes" id="UP000054018">
    <property type="component" value="Unassembled WGS sequence"/>
</dbReference>
<keyword evidence="5" id="KW-0210">Decarboxylase</keyword>
<evidence type="ECO:0000256" key="1">
    <source>
        <dbReference type="ARBA" id="ARBA00001928"/>
    </source>
</evidence>
<evidence type="ECO:0000256" key="7">
    <source>
        <dbReference type="ARBA" id="ARBA00023209"/>
    </source>
</evidence>
<dbReference type="NCBIfam" id="TIGR00163">
    <property type="entry name" value="PS_decarb"/>
    <property type="match status" value="1"/>
</dbReference>
<evidence type="ECO:0000256" key="6">
    <source>
        <dbReference type="ARBA" id="ARBA00023098"/>
    </source>
</evidence>
<evidence type="ECO:0000256" key="5">
    <source>
        <dbReference type="ARBA" id="ARBA00022793"/>
    </source>
</evidence>
<name>A0A0C9ZE85_9AGAM</name>
<organism evidence="12 13">
    <name type="scientific">Pisolithus microcarpus 441</name>
    <dbReference type="NCBI Taxonomy" id="765257"/>
    <lineage>
        <taxon>Eukaryota</taxon>
        <taxon>Fungi</taxon>
        <taxon>Dikarya</taxon>
        <taxon>Basidiomycota</taxon>
        <taxon>Agaricomycotina</taxon>
        <taxon>Agaricomycetes</taxon>
        <taxon>Agaricomycetidae</taxon>
        <taxon>Boletales</taxon>
        <taxon>Sclerodermatineae</taxon>
        <taxon>Pisolithaceae</taxon>
        <taxon>Pisolithus</taxon>
    </lineage>
</organism>
<dbReference type="PANTHER" id="PTHR10067:SF17">
    <property type="entry name" value="PHOSPHATIDYLSERINE DECARBOXYLASE PROENZYME 2"/>
    <property type="match status" value="1"/>
</dbReference>
<dbReference type="STRING" id="765257.A0A0C9ZE85"/>
<keyword evidence="13" id="KW-1185">Reference proteome</keyword>
<dbReference type="Pfam" id="PF02666">
    <property type="entry name" value="PS_Dcarbxylase"/>
    <property type="match status" value="1"/>
</dbReference>
<dbReference type="UniPathway" id="UPA00558"/>
<dbReference type="EMBL" id="KN833759">
    <property type="protein sequence ID" value="KIK20772.1"/>
    <property type="molecule type" value="Genomic_DNA"/>
</dbReference>
<keyword evidence="9" id="KW-1208">Phospholipid metabolism</keyword>
<keyword evidence="8" id="KW-0456">Lyase</keyword>
<comment type="pathway">
    <text evidence="11">Phospholipid metabolism; phosphatidylethanolamine biosynthesis.</text>
</comment>
<comment type="pathway">
    <text evidence="2">Lipid metabolism.</text>
</comment>
<evidence type="ECO:0000313" key="12">
    <source>
        <dbReference type="EMBL" id="KIK20772.1"/>
    </source>
</evidence>
<evidence type="ECO:0000313" key="13">
    <source>
        <dbReference type="Proteomes" id="UP000054018"/>
    </source>
</evidence>
<reference evidence="13" key="2">
    <citation type="submission" date="2015-01" db="EMBL/GenBank/DDBJ databases">
        <title>Evolutionary Origins and Diversification of the Mycorrhizal Mutualists.</title>
        <authorList>
            <consortium name="DOE Joint Genome Institute"/>
            <consortium name="Mycorrhizal Genomics Consortium"/>
            <person name="Kohler A."/>
            <person name="Kuo A."/>
            <person name="Nagy L.G."/>
            <person name="Floudas D."/>
            <person name="Copeland A."/>
            <person name="Barry K.W."/>
            <person name="Cichocki N."/>
            <person name="Veneault-Fourrey C."/>
            <person name="LaButti K."/>
            <person name="Lindquist E.A."/>
            <person name="Lipzen A."/>
            <person name="Lundell T."/>
            <person name="Morin E."/>
            <person name="Murat C."/>
            <person name="Riley R."/>
            <person name="Ohm R."/>
            <person name="Sun H."/>
            <person name="Tunlid A."/>
            <person name="Henrissat B."/>
            <person name="Grigoriev I.V."/>
            <person name="Hibbett D.S."/>
            <person name="Martin F."/>
        </authorList>
    </citation>
    <scope>NUCLEOTIDE SEQUENCE [LARGE SCALE GENOMIC DNA]</scope>
    <source>
        <strain evidence="13">441</strain>
    </source>
</reference>
<evidence type="ECO:0000256" key="9">
    <source>
        <dbReference type="ARBA" id="ARBA00023264"/>
    </source>
</evidence>
<keyword evidence="4" id="KW-0444">Lipid biosynthesis</keyword>
<dbReference type="InterPro" id="IPR003817">
    <property type="entry name" value="PS_Dcarbxylase"/>
</dbReference>
<keyword evidence="6" id="KW-0443">Lipid metabolism</keyword>
<sequence>MSFLAEGEVTKPVEKIHPSNLQHVHKEVVVHAFRQLVEHSHPSKGKGDLTISIHSFAHSRMEWLHKTVPELENLAEKYHIGNFVAIRGTDQRFFESMPIYARLGMHLLFYGKEQVKLLEGNKFVEDVLREQSVHEGKIYDSPESVKNIPSFIKMYNIQLDELLEPDIHKYHTFNEFFYRRLKPGARPVEDADDPRGFCCAADCRLVVYQTVSLAEKFWIKGDEFSIPSLLGLDPTDPFCEALSGGSLAIFRLAPADYHRFHSPVDGRVLAEHRDIPGQYYTVNPQAVNEPNLDVFTRNKRSSLIVEHEISKKPVAIVAVGALLVGSIRWTYNNEIKRGDDIGYFAYGGSTVIAVFPPGLIEFDEDLVLNSTGKSAVAAGQGSIETLVKVGYSLGKMPDAAQST</sequence>
<dbReference type="EC" id="4.1.1.65" evidence="3"/>
<dbReference type="PANTHER" id="PTHR10067">
    <property type="entry name" value="PHOSPHATIDYLSERINE DECARBOXYLASE"/>
    <property type="match status" value="1"/>
</dbReference>
<evidence type="ECO:0000256" key="8">
    <source>
        <dbReference type="ARBA" id="ARBA00023239"/>
    </source>
</evidence>
<dbReference type="OrthoDB" id="5973539at2759"/>
<dbReference type="InterPro" id="IPR033177">
    <property type="entry name" value="PSD-B"/>
</dbReference>
<dbReference type="GO" id="GO:0004609">
    <property type="term" value="F:phosphatidylserine decarboxylase activity"/>
    <property type="evidence" value="ECO:0007669"/>
    <property type="project" value="UniProtKB-EC"/>
</dbReference>
<protein>
    <recommendedName>
        <fullName evidence="3">phosphatidylserine decarboxylase</fullName>
        <ecNumber evidence="3">4.1.1.65</ecNumber>
    </recommendedName>
</protein>
<evidence type="ECO:0000256" key="2">
    <source>
        <dbReference type="ARBA" id="ARBA00005189"/>
    </source>
</evidence>
<keyword evidence="10" id="KW-0670">Pyruvate</keyword>
<keyword evidence="7" id="KW-0594">Phospholipid biosynthesis</keyword>
<dbReference type="GO" id="GO:0006646">
    <property type="term" value="P:phosphatidylethanolamine biosynthetic process"/>
    <property type="evidence" value="ECO:0007669"/>
    <property type="project" value="UniProtKB-UniPathway"/>
</dbReference>
<evidence type="ECO:0000256" key="4">
    <source>
        <dbReference type="ARBA" id="ARBA00022516"/>
    </source>
</evidence>
<evidence type="ECO:0000256" key="10">
    <source>
        <dbReference type="ARBA" id="ARBA00023317"/>
    </source>
</evidence>
<dbReference type="HOGENOM" id="CLU_029061_2_1_1"/>
<dbReference type="AlphaFoldDB" id="A0A0C9ZE85"/>
<accession>A0A0C9ZE85</accession>
<proteinExistence type="predicted"/>
<gene>
    <name evidence="12" type="ORF">PISMIDRAFT_572791</name>
</gene>
<evidence type="ECO:0000256" key="11">
    <source>
        <dbReference type="ARBA" id="ARBA00024326"/>
    </source>
</evidence>
<reference evidence="12 13" key="1">
    <citation type="submission" date="2014-04" db="EMBL/GenBank/DDBJ databases">
        <authorList>
            <consortium name="DOE Joint Genome Institute"/>
            <person name="Kuo A."/>
            <person name="Kohler A."/>
            <person name="Costa M.D."/>
            <person name="Nagy L.G."/>
            <person name="Floudas D."/>
            <person name="Copeland A."/>
            <person name="Barry K.W."/>
            <person name="Cichocki N."/>
            <person name="Veneault-Fourrey C."/>
            <person name="LaButti K."/>
            <person name="Lindquist E.A."/>
            <person name="Lipzen A."/>
            <person name="Lundell T."/>
            <person name="Morin E."/>
            <person name="Murat C."/>
            <person name="Sun H."/>
            <person name="Tunlid A."/>
            <person name="Henrissat B."/>
            <person name="Grigoriev I.V."/>
            <person name="Hibbett D.S."/>
            <person name="Martin F."/>
            <person name="Nordberg H.P."/>
            <person name="Cantor M.N."/>
            <person name="Hua S.X."/>
        </authorList>
    </citation>
    <scope>NUCLEOTIDE SEQUENCE [LARGE SCALE GENOMIC DNA]</scope>
    <source>
        <strain evidence="12 13">441</strain>
    </source>
</reference>